<keyword evidence="6" id="KW-1185">Reference proteome</keyword>
<dbReference type="InterPro" id="IPR013328">
    <property type="entry name" value="6PGD_dom2"/>
</dbReference>
<proteinExistence type="inferred from homology"/>
<dbReference type="InterPro" id="IPR051265">
    <property type="entry name" value="HIBADH-related_NP60_sf"/>
</dbReference>
<accession>A0ABX7PGG4</accession>
<dbReference type="SUPFAM" id="SSF51735">
    <property type="entry name" value="NAD(P)-binding Rossmann-fold domains"/>
    <property type="match status" value="1"/>
</dbReference>
<evidence type="ECO:0000259" key="3">
    <source>
        <dbReference type="Pfam" id="PF03446"/>
    </source>
</evidence>
<dbReference type="Gene3D" id="3.40.50.720">
    <property type="entry name" value="NAD(P)-binding Rossmann-like Domain"/>
    <property type="match status" value="1"/>
</dbReference>
<protein>
    <submittedName>
        <fullName evidence="5">Uncharacterized protein</fullName>
    </submittedName>
</protein>
<gene>
    <name evidence="5" type="ORF">CFH99_04435</name>
</gene>
<dbReference type="Gene3D" id="1.10.1040.10">
    <property type="entry name" value="N-(1-d-carboxylethyl)-l-norvaline Dehydrogenase, domain 2"/>
    <property type="match status" value="1"/>
</dbReference>
<sequence>MTSTTVPSLETLPPVAVIGTGLMGSAIARTLARAGHRVTAWNRTAARAEALTDDGIVAAATVAEAVAEAELVIACTSTAATTREAFADVAAWGDRVLVNVTTGTPDDAREMESWAAERTIGYLDGAIICFPEHVGSPDALFVYAGPASLWHRHEATLLRLGGASRHVSDRIEAASALDTAIIGSFYVCAVGAYVEAATYAQAQGVPASMLREATKLVLKTLGHSTKAAAREIASGEHATEQATLATYARGSRNTLASMRASGHSMRLLDAAIEYLDRAESAGLGDLGLYAQTRVMMTD</sequence>
<comment type="similarity">
    <text evidence="1">Belongs to the HIBADH-related family.</text>
</comment>
<dbReference type="SUPFAM" id="SSF48179">
    <property type="entry name" value="6-phosphogluconate dehydrogenase C-terminal domain-like"/>
    <property type="match status" value="1"/>
</dbReference>
<dbReference type="Pfam" id="PF03446">
    <property type="entry name" value="NAD_binding_2"/>
    <property type="match status" value="1"/>
</dbReference>
<evidence type="ECO:0000313" key="5">
    <source>
        <dbReference type="EMBL" id="QSR24862.1"/>
    </source>
</evidence>
<feature type="domain" description="NADPH-dependent reductive aminase-like C-terminal" evidence="4">
    <location>
        <begin position="173"/>
        <end position="289"/>
    </location>
</feature>
<dbReference type="InterPro" id="IPR008927">
    <property type="entry name" value="6-PGluconate_DH-like_C_sf"/>
</dbReference>
<dbReference type="PIRSF" id="PIRSF000103">
    <property type="entry name" value="HIBADH"/>
    <property type="match status" value="1"/>
</dbReference>
<dbReference type="PANTHER" id="PTHR43580:SF2">
    <property type="entry name" value="CYTOKINE-LIKE NUCLEAR FACTOR N-PAC"/>
    <property type="match status" value="1"/>
</dbReference>
<name>A0ABX7PGG4_9ACTN</name>
<dbReference type="PANTHER" id="PTHR43580">
    <property type="entry name" value="OXIDOREDUCTASE GLYR1-RELATED"/>
    <property type="match status" value="1"/>
</dbReference>
<feature type="domain" description="6-phosphogluconate dehydrogenase NADP-binding" evidence="3">
    <location>
        <begin position="15"/>
        <end position="158"/>
    </location>
</feature>
<evidence type="ECO:0000313" key="6">
    <source>
        <dbReference type="Proteomes" id="UP000662818"/>
    </source>
</evidence>
<reference evidence="5 6" key="1">
    <citation type="submission" date="2017-06" db="EMBL/GenBank/DDBJ databases">
        <title>Complete Genome Sequence of the Soil Carbazole-Degrading Bacterium Nocardioides aromaticivorans IC177.</title>
        <authorList>
            <person name="Vejarano F."/>
            <person name="Suzuki-Minakuchi C."/>
            <person name="Ohtsubo Y."/>
            <person name="Tsuda M."/>
            <person name="Okada K."/>
            <person name="Nojiri H."/>
        </authorList>
    </citation>
    <scope>NUCLEOTIDE SEQUENCE [LARGE SCALE GENOMIC DNA]</scope>
    <source>
        <strain evidence="5 6">IC177</strain>
    </source>
</reference>
<dbReference type="InterPro" id="IPR015815">
    <property type="entry name" value="HIBADH-related"/>
</dbReference>
<dbReference type="EMBL" id="CP022295">
    <property type="protein sequence ID" value="QSR24862.1"/>
    <property type="molecule type" value="Genomic_DNA"/>
</dbReference>
<organism evidence="5 6">
    <name type="scientific">Nocardioides aromaticivorans</name>
    <dbReference type="NCBI Taxonomy" id="200618"/>
    <lineage>
        <taxon>Bacteria</taxon>
        <taxon>Bacillati</taxon>
        <taxon>Actinomycetota</taxon>
        <taxon>Actinomycetes</taxon>
        <taxon>Propionibacteriales</taxon>
        <taxon>Nocardioidaceae</taxon>
        <taxon>Nocardioides</taxon>
    </lineage>
</organism>
<dbReference type="Pfam" id="PF21761">
    <property type="entry name" value="RedAm-like_C"/>
    <property type="match status" value="1"/>
</dbReference>
<dbReference type="InterPro" id="IPR036291">
    <property type="entry name" value="NAD(P)-bd_dom_sf"/>
</dbReference>
<dbReference type="InterPro" id="IPR006115">
    <property type="entry name" value="6PGDH_NADP-bd"/>
</dbReference>
<evidence type="ECO:0000256" key="1">
    <source>
        <dbReference type="ARBA" id="ARBA00009080"/>
    </source>
</evidence>
<evidence type="ECO:0000256" key="2">
    <source>
        <dbReference type="ARBA" id="ARBA00023002"/>
    </source>
</evidence>
<keyword evidence="2" id="KW-0560">Oxidoreductase</keyword>
<dbReference type="RefSeq" id="WP_207008834.1">
    <property type="nucleotide sequence ID" value="NZ_CP022295.1"/>
</dbReference>
<dbReference type="InterPro" id="IPR048666">
    <property type="entry name" value="RedAm-like_C"/>
</dbReference>
<dbReference type="Proteomes" id="UP000662818">
    <property type="component" value="Chromosome"/>
</dbReference>
<evidence type="ECO:0000259" key="4">
    <source>
        <dbReference type="Pfam" id="PF21761"/>
    </source>
</evidence>